<dbReference type="PANTHER" id="PTHR47785:SF4">
    <property type="entry name" value="ZN(II)2CYS6 TRANSCRIPTION FACTOR (EUROFUNG)"/>
    <property type="match status" value="1"/>
</dbReference>
<dbReference type="PANTHER" id="PTHR47785">
    <property type="entry name" value="ZN(II)2CYS6 TRANSCRIPTION FACTOR (EUROFUNG)-RELATED-RELATED"/>
    <property type="match status" value="1"/>
</dbReference>
<dbReference type="EMBL" id="JACBAF010001601">
    <property type="protein sequence ID" value="KAF7174319.1"/>
    <property type="molecule type" value="Genomic_DNA"/>
</dbReference>
<evidence type="ECO:0008006" key="4">
    <source>
        <dbReference type="Google" id="ProtNLM"/>
    </source>
</evidence>
<sequence length="497" mass="54197">MILPAQGSFYASDPHAIPPPSLIDGWRSVRRQSESSGPSPANRNLRNIDVIPGLSYYAYATQILGGLQGANGLSHVQAGLLAGLYAGQLAHPFQSHGWIFQAGRACQALIRSKRYDQMQDGPTKDLYDFAYWTCLQLESDLLAELDLPASGISRAESRISLPKGRFTLALPNEIGAPSTMMMFFYSAQIHLRKVLNRVHTDLYKVERSQNSNAVNLGIATNAAGSALAVNAAIAAITANPSSSTTTQSSPSKYRWTSNVQEILSMNLELWRTSLPEIMKWKDTDPPSKDINVARMRAKYYGARYIIHRPLLYHALHYAELPPNPTSASVESPAGSVLSGSKSQQVSPTLTTNVARLSSDAGMAVHSASPSFLGGSMSTIAYRDLPPKVRRACKVCIDSAILSTEAFDGIEGRPIVTNIFGTAHAQFGNMLVLSATYSSSLSELVDREVLEKLLKRTIKFLLQSRYISPSLRADARILTEIYEKIFGEPATSFSSAYS</sequence>
<evidence type="ECO:0000313" key="3">
    <source>
        <dbReference type="Proteomes" id="UP000662466"/>
    </source>
</evidence>
<dbReference type="InterPro" id="IPR053181">
    <property type="entry name" value="EcdB-like_regulator"/>
</dbReference>
<organism evidence="2 3">
    <name type="scientific">Aspergillus hiratsukae</name>
    <dbReference type="NCBI Taxonomy" id="1194566"/>
    <lineage>
        <taxon>Eukaryota</taxon>
        <taxon>Fungi</taxon>
        <taxon>Dikarya</taxon>
        <taxon>Ascomycota</taxon>
        <taxon>Pezizomycotina</taxon>
        <taxon>Eurotiomycetes</taxon>
        <taxon>Eurotiomycetidae</taxon>
        <taxon>Eurotiales</taxon>
        <taxon>Aspergillaceae</taxon>
        <taxon>Aspergillus</taxon>
        <taxon>Aspergillus subgen. Fumigati</taxon>
    </lineage>
</organism>
<accession>A0A8H6QKR7</accession>
<gene>
    <name evidence="2" type="ORF">CNMCM6106_008547</name>
</gene>
<protein>
    <recommendedName>
        <fullName evidence="4">C6 finger domain protein</fullName>
    </recommendedName>
</protein>
<dbReference type="Proteomes" id="UP000662466">
    <property type="component" value="Unassembled WGS sequence"/>
</dbReference>
<dbReference type="AlphaFoldDB" id="A0A8H6QKR7"/>
<dbReference type="CDD" id="cd12148">
    <property type="entry name" value="fungal_TF_MHR"/>
    <property type="match status" value="1"/>
</dbReference>
<proteinExistence type="predicted"/>
<evidence type="ECO:0000313" key="2">
    <source>
        <dbReference type="EMBL" id="KAF7174319.1"/>
    </source>
</evidence>
<feature type="region of interest" description="Disordered" evidence="1">
    <location>
        <begin position="324"/>
        <end position="343"/>
    </location>
</feature>
<name>A0A8H6QKR7_9EURO</name>
<evidence type="ECO:0000256" key="1">
    <source>
        <dbReference type="SAM" id="MobiDB-lite"/>
    </source>
</evidence>
<reference evidence="2" key="1">
    <citation type="submission" date="2020-06" db="EMBL/GenBank/DDBJ databases">
        <title>Draft genome sequences of strains closely related to Aspergillus parafelis and Aspergillus hiratsukae.</title>
        <authorList>
            <person name="Dos Santos R.A.C."/>
            <person name="Rivero-Menendez O."/>
            <person name="Steenwyk J.L."/>
            <person name="Mead M.E."/>
            <person name="Goldman G.H."/>
            <person name="Alastruey-Izquierdo A."/>
            <person name="Rokas A."/>
        </authorList>
    </citation>
    <scope>NUCLEOTIDE SEQUENCE</scope>
    <source>
        <strain evidence="2">CNM-CM6106</strain>
    </source>
</reference>
<comment type="caution">
    <text evidence="2">The sequence shown here is derived from an EMBL/GenBank/DDBJ whole genome shotgun (WGS) entry which is preliminary data.</text>
</comment>